<organism evidence="3">
    <name type="scientific">Camponotus floridanus</name>
    <name type="common">Florida carpenter ant</name>
    <dbReference type="NCBI Taxonomy" id="104421"/>
    <lineage>
        <taxon>Eukaryota</taxon>
        <taxon>Metazoa</taxon>
        <taxon>Ecdysozoa</taxon>
        <taxon>Arthropoda</taxon>
        <taxon>Hexapoda</taxon>
        <taxon>Insecta</taxon>
        <taxon>Pterygota</taxon>
        <taxon>Neoptera</taxon>
        <taxon>Endopterygota</taxon>
        <taxon>Hymenoptera</taxon>
        <taxon>Apocrita</taxon>
        <taxon>Aculeata</taxon>
        <taxon>Formicoidea</taxon>
        <taxon>Formicidae</taxon>
        <taxon>Formicinae</taxon>
        <taxon>Camponotus</taxon>
    </lineage>
</organism>
<dbReference type="OMA" id="GHITWEY"/>
<feature type="non-terminal residue" evidence="2">
    <location>
        <position position="101"/>
    </location>
</feature>
<protein>
    <recommendedName>
        <fullName evidence="1">Myb/SANT-like DNA-binding domain-containing protein</fullName>
    </recommendedName>
</protein>
<dbReference type="PANTHER" id="PTHR47595:SF1">
    <property type="entry name" value="MYB_SANT-LIKE DNA-BINDING DOMAIN-CONTAINING PROTEIN"/>
    <property type="match status" value="1"/>
</dbReference>
<dbReference type="OrthoDB" id="7656790at2759"/>
<accession>E2ABR3</accession>
<dbReference type="Gene3D" id="1.10.10.60">
    <property type="entry name" value="Homeodomain-like"/>
    <property type="match status" value="1"/>
</dbReference>
<dbReference type="EMBL" id="GL438338">
    <property type="protein sequence ID" value="EFN69127.1"/>
    <property type="molecule type" value="Genomic_DNA"/>
</dbReference>
<dbReference type="Proteomes" id="UP000000311">
    <property type="component" value="Unassembled WGS sequence"/>
</dbReference>
<sequence length="101" mass="12285">FSWNEKAILLMLEEYKKRAERFRNPKSKKKQLWQEISDEMTKYGYKVDADVIDKKFRNMKTRYLIIKDNNDKKKTTGTGRISWAYFDIMSEIFFDDRTVNP</sequence>
<evidence type="ECO:0000313" key="2">
    <source>
        <dbReference type="EMBL" id="EFN69127.1"/>
    </source>
</evidence>
<dbReference type="PANTHER" id="PTHR47595">
    <property type="entry name" value="HEAT SHOCK 70 KDA PROTEIN 14"/>
    <property type="match status" value="1"/>
</dbReference>
<dbReference type="InterPro" id="IPR044822">
    <property type="entry name" value="Myb_DNA-bind_4"/>
</dbReference>
<proteinExistence type="predicted"/>
<name>E2ABR3_CAMFO</name>
<evidence type="ECO:0000313" key="3">
    <source>
        <dbReference type="Proteomes" id="UP000000311"/>
    </source>
</evidence>
<feature type="non-terminal residue" evidence="2">
    <location>
        <position position="1"/>
    </location>
</feature>
<keyword evidence="3" id="KW-1185">Reference proteome</keyword>
<reference evidence="2 3" key="1">
    <citation type="journal article" date="2010" name="Science">
        <title>Genomic comparison of the ants Camponotus floridanus and Harpegnathos saltator.</title>
        <authorList>
            <person name="Bonasio R."/>
            <person name="Zhang G."/>
            <person name="Ye C."/>
            <person name="Mutti N.S."/>
            <person name="Fang X."/>
            <person name="Qin N."/>
            <person name="Donahue G."/>
            <person name="Yang P."/>
            <person name="Li Q."/>
            <person name="Li C."/>
            <person name="Zhang P."/>
            <person name="Huang Z."/>
            <person name="Berger S.L."/>
            <person name="Reinberg D."/>
            <person name="Wang J."/>
            <person name="Liebig J."/>
        </authorList>
    </citation>
    <scope>NUCLEOTIDE SEQUENCE [LARGE SCALE GENOMIC DNA]</scope>
    <source>
        <strain evidence="3">C129</strain>
    </source>
</reference>
<dbReference type="InParanoid" id="E2ABR3"/>
<dbReference type="AlphaFoldDB" id="E2ABR3"/>
<dbReference type="Pfam" id="PF13837">
    <property type="entry name" value="Myb_DNA-bind_4"/>
    <property type="match status" value="1"/>
</dbReference>
<gene>
    <name evidence="2" type="ORF">EAG_10470</name>
</gene>
<feature type="domain" description="Myb/SANT-like DNA-binding" evidence="1">
    <location>
        <begin position="2"/>
        <end position="92"/>
    </location>
</feature>
<evidence type="ECO:0000259" key="1">
    <source>
        <dbReference type="Pfam" id="PF13837"/>
    </source>
</evidence>